<dbReference type="EMBL" id="BDRX01000002">
    <property type="protein sequence ID" value="GBF87740.1"/>
    <property type="molecule type" value="Genomic_DNA"/>
</dbReference>
<dbReference type="InterPro" id="IPR013747">
    <property type="entry name" value="ACP_syn_III_C"/>
</dbReference>
<comment type="similarity">
    <text evidence="1">Belongs to the thiolase-like superfamily. Chalcone/stilbene synthases family.</text>
</comment>
<dbReference type="Proteomes" id="UP000247498">
    <property type="component" value="Unassembled WGS sequence"/>
</dbReference>
<keyword evidence="3" id="KW-0808">Transferase</keyword>
<dbReference type="Gene3D" id="3.40.47.10">
    <property type="match status" value="1"/>
</dbReference>
<dbReference type="CDD" id="cd00831">
    <property type="entry name" value="CHS_like"/>
    <property type="match status" value="1"/>
</dbReference>
<dbReference type="EC" id="2.3.1.199" evidence="2"/>
<evidence type="ECO:0000259" key="5">
    <source>
        <dbReference type="Pfam" id="PF08541"/>
    </source>
</evidence>
<feature type="domain" description="FAE" evidence="4">
    <location>
        <begin position="93"/>
        <end position="373"/>
    </location>
</feature>
<proteinExistence type="inferred from homology"/>
<protein>
    <recommendedName>
        <fullName evidence="2">very-long-chain 3-oxoacyl-CoA synthase</fullName>
        <ecNumber evidence="2">2.3.1.199</ecNumber>
    </recommendedName>
</protein>
<evidence type="ECO:0000256" key="2">
    <source>
        <dbReference type="ARBA" id="ARBA00012307"/>
    </source>
</evidence>
<dbReference type="Pfam" id="PF08541">
    <property type="entry name" value="ACP_syn_III_C"/>
    <property type="match status" value="1"/>
</dbReference>
<gene>
    <name evidence="6" type="ORF">Rsub_00451</name>
</gene>
<dbReference type="InParanoid" id="A0A2V0NQC6"/>
<dbReference type="STRING" id="307507.A0A2V0NQC6"/>
<accession>A0A2V0NQC6</accession>
<keyword evidence="7" id="KW-1185">Reference proteome</keyword>
<dbReference type="GO" id="GO:0016020">
    <property type="term" value="C:membrane"/>
    <property type="evidence" value="ECO:0007669"/>
    <property type="project" value="InterPro"/>
</dbReference>
<feature type="domain" description="Beta-ketoacyl-[acyl-carrier-protein] synthase III C-terminal" evidence="5">
    <location>
        <begin position="401"/>
        <end position="480"/>
    </location>
</feature>
<dbReference type="PANTHER" id="PTHR31561">
    <property type="entry name" value="3-KETOACYL-COA SYNTHASE"/>
    <property type="match status" value="1"/>
</dbReference>
<evidence type="ECO:0000259" key="4">
    <source>
        <dbReference type="Pfam" id="PF08392"/>
    </source>
</evidence>
<evidence type="ECO:0000313" key="6">
    <source>
        <dbReference type="EMBL" id="GBF87740.1"/>
    </source>
</evidence>
<dbReference type="InterPro" id="IPR016039">
    <property type="entry name" value="Thiolase-like"/>
</dbReference>
<sequence length="529" mass="57168">MEADKIANVAPAVVLAAAGMMFLKGVNGATLSETLLGAAQQLAQQLGVDVRSRATSPPPTLPPHPPPPRVLAFAAAAAALLLTRLLLARGAPAVRLVDFSVYRPPESWRLTRPGFVKMTEKGGMFAAEDIDFQSKVVNRSGLGDETCVTPAIANYTTGMAVAREEFETTCFAAVQELLSKTGVDPRRIRFLVTNSSLFNPTPSLSAMIMNRFKFGSATRNYALGGMGCSAGVIALDLAKQLLEHNPGEYCLVVSHENITNAHYKGRDRSMLVSNCIFRANGAAMLLSSRPADAGRAKYTLKHVVRTNLAADDQAFGCVVQMDDEEGKWGVRLGKELMSVAARALRSNMTSLGPLVLPVSEQLAFVANLAARKLAAASKPVARALPQEWTRPYTPDFKKAFEHMCIHTGGRGVIDTIERELGLPGSWVEPSRAALYQFGNTSSTSIWYILAYMETAGRVRKGDRVWQLGFGSGFKCNSAVWVANKRNADRHGAWEGFDARKMYADLAEMDAKLQAERAAKQTACAGGCKH</sequence>
<name>A0A2V0NQC6_9CHLO</name>
<dbReference type="InterPro" id="IPR012392">
    <property type="entry name" value="3-ktacl-CoA_syn"/>
</dbReference>
<dbReference type="Pfam" id="PF08392">
    <property type="entry name" value="FAE1_CUT1_RppA"/>
    <property type="match status" value="1"/>
</dbReference>
<organism evidence="6 7">
    <name type="scientific">Raphidocelis subcapitata</name>
    <dbReference type="NCBI Taxonomy" id="307507"/>
    <lineage>
        <taxon>Eukaryota</taxon>
        <taxon>Viridiplantae</taxon>
        <taxon>Chlorophyta</taxon>
        <taxon>core chlorophytes</taxon>
        <taxon>Chlorophyceae</taxon>
        <taxon>CS clade</taxon>
        <taxon>Sphaeropleales</taxon>
        <taxon>Selenastraceae</taxon>
        <taxon>Raphidocelis</taxon>
    </lineage>
</organism>
<dbReference type="OrthoDB" id="329835at2759"/>
<dbReference type="GO" id="GO:0006633">
    <property type="term" value="P:fatty acid biosynthetic process"/>
    <property type="evidence" value="ECO:0007669"/>
    <property type="project" value="InterPro"/>
</dbReference>
<evidence type="ECO:0000256" key="1">
    <source>
        <dbReference type="ARBA" id="ARBA00005531"/>
    </source>
</evidence>
<dbReference type="AlphaFoldDB" id="A0A2V0NQC6"/>
<evidence type="ECO:0000256" key="3">
    <source>
        <dbReference type="ARBA" id="ARBA00022679"/>
    </source>
</evidence>
<comment type="caution">
    <text evidence="6">The sequence shown here is derived from an EMBL/GenBank/DDBJ whole genome shotgun (WGS) entry which is preliminary data.</text>
</comment>
<dbReference type="GO" id="GO:0009922">
    <property type="term" value="F:fatty acid elongase activity"/>
    <property type="evidence" value="ECO:0007669"/>
    <property type="project" value="UniProtKB-EC"/>
</dbReference>
<reference evidence="6 7" key="1">
    <citation type="journal article" date="2018" name="Sci. Rep.">
        <title>Raphidocelis subcapitata (=Pseudokirchneriella subcapitata) provides an insight into genome evolution and environmental adaptations in the Sphaeropleales.</title>
        <authorList>
            <person name="Suzuki S."/>
            <person name="Yamaguchi H."/>
            <person name="Nakajima N."/>
            <person name="Kawachi M."/>
        </authorList>
    </citation>
    <scope>NUCLEOTIDE SEQUENCE [LARGE SCALE GENOMIC DNA]</scope>
    <source>
        <strain evidence="6 7">NIES-35</strain>
    </source>
</reference>
<evidence type="ECO:0000313" key="7">
    <source>
        <dbReference type="Proteomes" id="UP000247498"/>
    </source>
</evidence>
<dbReference type="InterPro" id="IPR013601">
    <property type="entry name" value="FAE1_typ3_polyketide_synth"/>
</dbReference>
<dbReference type="SUPFAM" id="SSF53901">
    <property type="entry name" value="Thiolase-like"/>
    <property type="match status" value="1"/>
</dbReference>